<feature type="repeat" description="CHCR" evidence="12">
    <location>
        <begin position="1"/>
        <end position="170"/>
    </location>
</feature>
<dbReference type="InterPro" id="IPR045089">
    <property type="entry name" value="PGGT1B-like"/>
</dbReference>
<comment type="caution">
    <text evidence="16">The sequence shown here is derived from an EMBL/GenBank/DDBJ whole genome shotgun (WGS) entry which is preliminary data.</text>
</comment>
<dbReference type="Proteomes" id="UP001620626">
    <property type="component" value="Unassembled WGS sequence"/>
</dbReference>
<dbReference type="SUPFAM" id="SSF48239">
    <property type="entry name" value="Terpenoid cyclases/Protein prenyltransferases"/>
    <property type="match status" value="1"/>
</dbReference>
<feature type="domain" description="Vacuolar sorting protein 39/Transforming growth factor beta receptor-associated zinc finger" evidence="15">
    <location>
        <begin position="261"/>
        <end position="298"/>
    </location>
</feature>
<proteinExistence type="inferred from homology"/>
<feature type="domain" description="Prenyltransferase alpha-alpha toroid" evidence="14">
    <location>
        <begin position="348"/>
        <end position="673"/>
    </location>
</feature>
<keyword evidence="17" id="KW-1185">Reference proteome</keyword>
<dbReference type="InterPro" id="IPR019453">
    <property type="entry name" value="VPS39/TGFA1_Znf"/>
</dbReference>
<dbReference type="Pfam" id="PF00432">
    <property type="entry name" value="Prenyltrans"/>
    <property type="match status" value="1"/>
</dbReference>
<evidence type="ECO:0000259" key="14">
    <source>
        <dbReference type="Pfam" id="PF00432"/>
    </source>
</evidence>
<keyword evidence="9" id="KW-0862">Zinc</keyword>
<dbReference type="Pfam" id="PF10367">
    <property type="entry name" value="zf-Vps39_C"/>
    <property type="match status" value="1"/>
</dbReference>
<evidence type="ECO:0000256" key="3">
    <source>
        <dbReference type="ARBA" id="ARBA00012702"/>
    </source>
</evidence>
<dbReference type="PROSITE" id="PS50236">
    <property type="entry name" value="CHCR"/>
    <property type="match status" value="1"/>
</dbReference>
<dbReference type="EMBL" id="JBICBT010000300">
    <property type="protein sequence ID" value="KAL3117929.1"/>
    <property type="molecule type" value="Genomic_DNA"/>
</dbReference>
<organism evidence="16 17">
    <name type="scientific">Heterodera trifolii</name>
    <dbReference type="NCBI Taxonomy" id="157864"/>
    <lineage>
        <taxon>Eukaryota</taxon>
        <taxon>Metazoa</taxon>
        <taxon>Ecdysozoa</taxon>
        <taxon>Nematoda</taxon>
        <taxon>Chromadorea</taxon>
        <taxon>Rhabditida</taxon>
        <taxon>Tylenchina</taxon>
        <taxon>Tylenchomorpha</taxon>
        <taxon>Tylenchoidea</taxon>
        <taxon>Heteroderidae</taxon>
        <taxon>Heteroderinae</taxon>
        <taxon>Heterodera</taxon>
    </lineage>
</organism>
<keyword evidence="8" id="KW-0677">Repeat</keyword>
<name>A0ABD2LRY7_9BILA</name>
<sequence length="687" mass="77987">MVLHFLKKECITAAIPYLEHVIYEWSDESPHFHGELLEQYVLRCKTLLSQFLHSLSSPSIGVPSFVAEDDELSILRRKLQYFLMTDQHYSIESARNLIGEDQNLMEERAIIMGKLGQHLNALKIYTEILMDFNGAERHCQTYYDERNASTRNIFFDLFHYYIKGEMPQKEVIQIESEYEIRRKPNISEALKLFKRHPTKIDTVGAFALIPPTTAFNRICEAVKALFESLNNQLASTNLIISFTNLVIRRTKNRLDELKRQRISITENVECSICRKRIMNSAFVRNRDHSFAHFFCYKNKMDDIREKKFNLSMSENDVFVTPTVLEQNKIERLIADKRRIWAKAQGAELQRRLHIDYVLRSLSGLSAAYSGMDASRTWFCYWALHSLQMLGHKLEKHLLSKVVSFIGCCQTESGGYGGGPGQMPHLATTYASVMSLITIGTDEALASIDRKSLRNFILTMRQPNGSFTIHKGGESDVRAVYCALSVASICELPGQEQLFGDTAAWITRCQTYEGGFGGEPNCEAHSGYTFCALASLALLRKAHLVNRDAVLKWLVNRQMSSEGGFQGRANKLVDGCYSYWNTACFSALDSSAVNDQSSQFQPFSKLFDTSALQSYVLEACQAPSGGLRDKPDKSPDLYHTCYTLSGLSVSQFYSDGILNGNQNNVESVHPIYNVHIDAYSKAQRYFKA</sequence>
<evidence type="ECO:0000256" key="7">
    <source>
        <dbReference type="ARBA" id="ARBA00022723"/>
    </source>
</evidence>
<evidence type="ECO:0000256" key="5">
    <source>
        <dbReference type="ARBA" id="ARBA00022602"/>
    </source>
</evidence>
<evidence type="ECO:0000256" key="12">
    <source>
        <dbReference type="PROSITE-ProRule" id="PRU01006"/>
    </source>
</evidence>
<evidence type="ECO:0000313" key="17">
    <source>
        <dbReference type="Proteomes" id="UP001620626"/>
    </source>
</evidence>
<evidence type="ECO:0000256" key="2">
    <source>
        <dbReference type="ARBA" id="ARBA00010497"/>
    </source>
</evidence>
<comment type="cofactor">
    <cofactor evidence="1">
        <name>Zn(2+)</name>
        <dbReference type="ChEBI" id="CHEBI:29105"/>
    </cofactor>
</comment>
<dbReference type="GO" id="GO:0046872">
    <property type="term" value="F:metal ion binding"/>
    <property type="evidence" value="ECO:0007669"/>
    <property type="project" value="UniProtKB-KW"/>
</dbReference>
<dbReference type="InterPro" id="IPR001330">
    <property type="entry name" value="Prenyltrans"/>
</dbReference>
<keyword evidence="7" id="KW-0479">Metal-binding</keyword>
<evidence type="ECO:0000256" key="13">
    <source>
        <dbReference type="SAM" id="Coils"/>
    </source>
</evidence>
<evidence type="ECO:0000256" key="11">
    <source>
        <dbReference type="ARBA" id="ARBA00032909"/>
    </source>
</evidence>
<evidence type="ECO:0000256" key="9">
    <source>
        <dbReference type="ARBA" id="ARBA00022833"/>
    </source>
</evidence>
<keyword evidence="6" id="KW-0808">Transferase</keyword>
<dbReference type="CDD" id="cd02893">
    <property type="entry name" value="FTase"/>
    <property type="match status" value="1"/>
</dbReference>
<dbReference type="AlphaFoldDB" id="A0ABD2LRY7"/>
<comment type="similarity">
    <text evidence="2">Belongs to the protein prenyltransferase subunit beta family.</text>
</comment>
<evidence type="ECO:0000256" key="10">
    <source>
        <dbReference type="ARBA" id="ARBA00030182"/>
    </source>
</evidence>
<dbReference type="GO" id="GO:0006886">
    <property type="term" value="P:intracellular protein transport"/>
    <property type="evidence" value="ECO:0007669"/>
    <property type="project" value="UniProtKB-UniRule"/>
</dbReference>
<dbReference type="PANTHER" id="PTHR11774">
    <property type="entry name" value="GERANYLGERANYL TRANSFERASE TYPE BETA SUBUNIT"/>
    <property type="match status" value="1"/>
</dbReference>
<evidence type="ECO:0000256" key="1">
    <source>
        <dbReference type="ARBA" id="ARBA00001947"/>
    </source>
</evidence>
<dbReference type="InterPro" id="IPR008930">
    <property type="entry name" value="Terpenoid_cyclase/PrenylTrfase"/>
</dbReference>
<evidence type="ECO:0000256" key="6">
    <source>
        <dbReference type="ARBA" id="ARBA00022679"/>
    </source>
</evidence>
<protein>
    <recommendedName>
        <fullName evidence="4">Protein farnesyltransferase subunit beta</fullName>
        <ecNumber evidence="3">2.5.1.58</ecNumber>
    </recommendedName>
    <alternativeName>
        <fullName evidence="10">CAAX farnesyltransferase subunit beta</fullName>
    </alternativeName>
    <alternativeName>
        <fullName evidence="11">Ras proteins prenyltransferase subunit beta</fullName>
    </alternativeName>
</protein>
<evidence type="ECO:0000259" key="15">
    <source>
        <dbReference type="Pfam" id="PF10367"/>
    </source>
</evidence>
<dbReference type="InterPro" id="IPR000547">
    <property type="entry name" value="Clathrin_H-chain/VPS_repeat"/>
</dbReference>
<accession>A0ABD2LRY7</accession>
<dbReference type="GO" id="GO:0004660">
    <property type="term" value="F:protein farnesyltransferase activity"/>
    <property type="evidence" value="ECO:0007669"/>
    <property type="project" value="UniProtKB-EC"/>
</dbReference>
<gene>
    <name evidence="16" type="ORF">niasHT_005172</name>
</gene>
<dbReference type="InterPro" id="IPR026872">
    <property type="entry name" value="FTB"/>
</dbReference>
<dbReference type="EC" id="2.5.1.58" evidence="3"/>
<dbReference type="PANTHER" id="PTHR11774:SF6">
    <property type="entry name" value="PROTEIN FARNESYLTRANSFERASE SUBUNIT BETA"/>
    <property type="match status" value="1"/>
</dbReference>
<keyword evidence="5" id="KW-0637">Prenyltransferase</keyword>
<evidence type="ECO:0000256" key="8">
    <source>
        <dbReference type="ARBA" id="ARBA00022737"/>
    </source>
</evidence>
<feature type="coiled-coil region" evidence="13">
    <location>
        <begin position="240"/>
        <end position="267"/>
    </location>
</feature>
<dbReference type="Gene3D" id="1.50.10.20">
    <property type="match status" value="1"/>
</dbReference>
<reference evidence="16 17" key="1">
    <citation type="submission" date="2024-10" db="EMBL/GenBank/DDBJ databases">
        <authorList>
            <person name="Kim D."/>
        </authorList>
    </citation>
    <scope>NUCLEOTIDE SEQUENCE [LARGE SCALE GENOMIC DNA]</scope>
    <source>
        <strain evidence="16">BH-2024</strain>
    </source>
</reference>
<keyword evidence="13" id="KW-0175">Coiled coil</keyword>
<evidence type="ECO:0000256" key="4">
    <source>
        <dbReference type="ARBA" id="ARBA00015798"/>
    </source>
</evidence>
<evidence type="ECO:0000313" key="16">
    <source>
        <dbReference type="EMBL" id="KAL3117929.1"/>
    </source>
</evidence>